<comment type="similarity">
    <text evidence="10">Belongs to the PdxA family.</text>
</comment>
<dbReference type="GO" id="GO:0051287">
    <property type="term" value="F:NAD binding"/>
    <property type="evidence" value="ECO:0007669"/>
    <property type="project" value="InterPro"/>
</dbReference>
<evidence type="ECO:0000256" key="5">
    <source>
        <dbReference type="ARBA" id="ARBA00022857"/>
    </source>
</evidence>
<feature type="binding site" evidence="10">
    <location>
        <position position="276"/>
    </location>
    <ligand>
        <name>a divalent metal cation</name>
        <dbReference type="ChEBI" id="CHEBI:60240"/>
        <note>ligand shared between dimeric partners</note>
    </ligand>
</feature>
<dbReference type="OrthoDB" id="9801783at2"/>
<dbReference type="NCBIfam" id="NF002520">
    <property type="entry name" value="PRK01909.1"/>
    <property type="match status" value="1"/>
</dbReference>
<dbReference type="AlphaFoldDB" id="F5RHS2"/>
<comment type="subunit">
    <text evidence="10">Homodimer.</text>
</comment>
<evidence type="ECO:0000256" key="1">
    <source>
        <dbReference type="ARBA" id="ARBA00022490"/>
    </source>
</evidence>
<keyword evidence="3 10" id="KW-0862">Zinc</keyword>
<dbReference type="eggNOG" id="COG1995">
    <property type="taxonomic scope" value="Bacteria"/>
</dbReference>
<evidence type="ECO:0000256" key="3">
    <source>
        <dbReference type="ARBA" id="ARBA00022833"/>
    </source>
</evidence>
<accession>F5RHS2</accession>
<sequence length="341" mass="35772">MSRPRIALTTGEPAGIGPELCAALAGRRFDARLVLIGDAGLIAERARVCGIDLALRPYDASRPDTEGADELEVLHVPLAAPAVAGRVDPANARYVLALLDRARDGCMRGEFAAMVTAPLHKGVINDAGIAFTGHTEYLADTTGTPQVVMMLAGRTGADARTTADGPWLRVALATTHLPLSAVPAAINRESLARTLRILDHDLRAHFGIARPHIVVAGLNPHAGEGGHMGREELDVIAPVLDALRADGLDLEGPLPADTLFVPRHLDGADAVLAMFHDQGLPVLKYATFGHGINITLGLPLIRTSVDHGTALDLAGTGRADTGSLIEAVDAAISMARARRTH</sequence>
<dbReference type="GO" id="GO:0008615">
    <property type="term" value="P:pyridoxine biosynthetic process"/>
    <property type="evidence" value="ECO:0007669"/>
    <property type="project" value="UniProtKB-UniRule"/>
</dbReference>
<comment type="pathway">
    <text evidence="10">Cofactor biosynthesis; pyridoxine 5'-phosphate biosynthesis; pyridoxine 5'-phosphate from D-erythrose 4-phosphate: step 4/5.</text>
</comment>
<dbReference type="EC" id="1.1.1.262" evidence="10"/>
<dbReference type="GO" id="GO:0042823">
    <property type="term" value="P:pyridoxal phosphate biosynthetic process"/>
    <property type="evidence" value="ECO:0007669"/>
    <property type="project" value="UniProtKB-UniRule"/>
</dbReference>
<dbReference type="Pfam" id="PF04166">
    <property type="entry name" value="PdxA"/>
    <property type="match status" value="1"/>
</dbReference>
<reference evidence="11 12" key="1">
    <citation type="journal article" date="2011" name="J. Bacteriol.">
        <title>Genome sequence of Methyloversatilis universalis FAM5T, a methylotrophic representative of the order Rhodocyclales.</title>
        <authorList>
            <person name="Kittichotirat W."/>
            <person name="Good N.M."/>
            <person name="Hall R."/>
            <person name="Bringel F."/>
            <person name="Lajus A."/>
            <person name="Medigue C."/>
            <person name="Smalley N.E."/>
            <person name="Beck D."/>
            <person name="Bumgarner R."/>
            <person name="Vuilleumier S."/>
            <person name="Kalyuzhnaya M.G."/>
        </authorList>
    </citation>
    <scope>NUCLEOTIDE SEQUENCE [LARGE SCALE GENOMIC DNA]</scope>
    <source>
        <strain evidence="12">ATCC BAA-1314 / JCM 13912 / FAM5</strain>
    </source>
</reference>
<dbReference type="PANTHER" id="PTHR30004">
    <property type="entry name" value="4-HYDROXYTHREONINE-4-PHOSPHATE DEHYDROGENASE"/>
    <property type="match status" value="1"/>
</dbReference>
<keyword evidence="9 10" id="KW-0170">Cobalt</keyword>
<dbReference type="GO" id="GO:0050897">
    <property type="term" value="F:cobalt ion binding"/>
    <property type="evidence" value="ECO:0007669"/>
    <property type="project" value="UniProtKB-UniRule"/>
</dbReference>
<dbReference type="Gene3D" id="3.40.718.10">
    <property type="entry name" value="Isopropylmalate Dehydrogenase"/>
    <property type="match status" value="1"/>
</dbReference>
<dbReference type="Proteomes" id="UP000005019">
    <property type="component" value="Unassembled WGS sequence"/>
</dbReference>
<dbReference type="InterPro" id="IPR005255">
    <property type="entry name" value="PdxA_fam"/>
</dbReference>
<comment type="catalytic activity">
    <reaction evidence="10">
        <text>4-(phosphooxy)-L-threonine + NAD(+) = 3-amino-2-oxopropyl phosphate + CO2 + NADH</text>
        <dbReference type="Rhea" id="RHEA:32275"/>
        <dbReference type="ChEBI" id="CHEBI:16526"/>
        <dbReference type="ChEBI" id="CHEBI:57279"/>
        <dbReference type="ChEBI" id="CHEBI:57540"/>
        <dbReference type="ChEBI" id="CHEBI:57945"/>
        <dbReference type="ChEBI" id="CHEBI:58452"/>
        <dbReference type="EC" id="1.1.1.262"/>
    </reaction>
</comment>
<feature type="binding site" evidence="10">
    <location>
        <position position="176"/>
    </location>
    <ligand>
        <name>a divalent metal cation</name>
        <dbReference type="ChEBI" id="CHEBI:60240"/>
        <note>ligand shared between dimeric partners</note>
    </ligand>
</feature>
<name>F5RHS2_METUF</name>
<dbReference type="GO" id="GO:0005737">
    <property type="term" value="C:cytoplasm"/>
    <property type="evidence" value="ECO:0007669"/>
    <property type="project" value="UniProtKB-SubCell"/>
</dbReference>
<dbReference type="EMBL" id="AFHG01000059">
    <property type="protein sequence ID" value="EGK69904.1"/>
    <property type="molecule type" value="Genomic_DNA"/>
</dbReference>
<dbReference type="InterPro" id="IPR037510">
    <property type="entry name" value="PdxA"/>
</dbReference>
<comment type="cofactor">
    <cofactor evidence="10">
        <name>Zn(2+)</name>
        <dbReference type="ChEBI" id="CHEBI:29105"/>
    </cofactor>
    <cofactor evidence="10">
        <name>Mg(2+)</name>
        <dbReference type="ChEBI" id="CHEBI:18420"/>
    </cofactor>
    <cofactor evidence="10">
        <name>Co(2+)</name>
        <dbReference type="ChEBI" id="CHEBI:48828"/>
    </cofactor>
    <text evidence="10">Binds 1 divalent metal cation per subunit. Can use ions such as Zn(2+), Mg(2+) or Co(2+).</text>
</comment>
<feature type="binding site" evidence="10">
    <location>
        <position position="284"/>
    </location>
    <ligand>
        <name>substrate</name>
    </ligand>
</feature>
<feature type="binding site" evidence="10">
    <location>
        <position position="135"/>
    </location>
    <ligand>
        <name>substrate</name>
    </ligand>
</feature>
<dbReference type="STRING" id="1000565.METUNv1_03870"/>
<keyword evidence="8 10" id="KW-0664">Pyridoxine biosynthesis</keyword>
<feature type="binding site" evidence="10">
    <location>
        <position position="302"/>
    </location>
    <ligand>
        <name>substrate</name>
    </ligand>
</feature>
<keyword evidence="12" id="KW-1185">Reference proteome</keyword>
<dbReference type="GO" id="GO:0008270">
    <property type="term" value="F:zinc ion binding"/>
    <property type="evidence" value="ECO:0007669"/>
    <property type="project" value="UniProtKB-UniRule"/>
</dbReference>
<feature type="binding site" evidence="10">
    <location>
        <position position="293"/>
    </location>
    <ligand>
        <name>substrate</name>
    </ligand>
</feature>
<proteinExistence type="inferred from homology"/>
<dbReference type="SUPFAM" id="SSF53659">
    <property type="entry name" value="Isocitrate/Isopropylmalate dehydrogenase-like"/>
    <property type="match status" value="1"/>
</dbReference>
<keyword evidence="2 10" id="KW-0479">Metal-binding</keyword>
<comment type="caution">
    <text evidence="11">The sequence shown here is derived from an EMBL/GenBank/DDBJ whole genome shotgun (WGS) entry which is preliminary data.</text>
</comment>
<evidence type="ECO:0000256" key="9">
    <source>
        <dbReference type="ARBA" id="ARBA00023285"/>
    </source>
</evidence>
<evidence type="ECO:0000256" key="6">
    <source>
        <dbReference type="ARBA" id="ARBA00023002"/>
    </source>
</evidence>
<dbReference type="GO" id="GO:0050570">
    <property type="term" value="F:4-hydroxythreonine-4-phosphate dehydrogenase activity"/>
    <property type="evidence" value="ECO:0007669"/>
    <property type="project" value="UniProtKB-UniRule"/>
</dbReference>
<keyword evidence="7 10" id="KW-0520">NAD</keyword>
<keyword evidence="4 10" id="KW-0460">Magnesium</keyword>
<dbReference type="PANTHER" id="PTHR30004:SF5">
    <property type="entry name" value="4-HYDROXYTHREONINE-4-PHOSPHATE DEHYDROGENASE"/>
    <property type="match status" value="1"/>
</dbReference>
<evidence type="ECO:0000313" key="11">
    <source>
        <dbReference type="EMBL" id="EGK69904.1"/>
    </source>
</evidence>
<dbReference type="HAMAP" id="MF_00536">
    <property type="entry name" value="PdxA"/>
    <property type="match status" value="1"/>
</dbReference>
<dbReference type="NCBIfam" id="TIGR00557">
    <property type="entry name" value="pdxA"/>
    <property type="match status" value="1"/>
</dbReference>
<evidence type="ECO:0000313" key="12">
    <source>
        <dbReference type="Proteomes" id="UP000005019"/>
    </source>
</evidence>
<comment type="miscellaneous">
    <text evidence="10">The active site is located at the dimer interface.</text>
</comment>
<organism evidence="11 12">
    <name type="scientific">Methyloversatilis universalis (strain ATCC BAA-1314 / DSM 25237 / JCM 13912 / CCUG 52030 / FAM5)</name>
    <dbReference type="NCBI Taxonomy" id="1000565"/>
    <lineage>
        <taxon>Bacteria</taxon>
        <taxon>Pseudomonadati</taxon>
        <taxon>Pseudomonadota</taxon>
        <taxon>Betaproteobacteria</taxon>
        <taxon>Nitrosomonadales</taxon>
        <taxon>Sterolibacteriaceae</taxon>
        <taxon>Methyloversatilis</taxon>
    </lineage>
</organism>
<evidence type="ECO:0000256" key="2">
    <source>
        <dbReference type="ARBA" id="ARBA00022723"/>
    </source>
</evidence>
<dbReference type="GO" id="GO:0000287">
    <property type="term" value="F:magnesium ion binding"/>
    <property type="evidence" value="ECO:0007669"/>
    <property type="project" value="UniProtKB-UniRule"/>
</dbReference>
<keyword evidence="6 10" id="KW-0560">Oxidoreductase</keyword>
<keyword evidence="1 10" id="KW-0963">Cytoplasm</keyword>
<gene>
    <name evidence="10" type="primary">pdxA</name>
    <name evidence="11" type="ORF">METUNv1_03870</name>
</gene>
<feature type="binding site" evidence="10">
    <location>
        <position position="134"/>
    </location>
    <ligand>
        <name>substrate</name>
    </ligand>
</feature>
<evidence type="ECO:0000256" key="8">
    <source>
        <dbReference type="ARBA" id="ARBA00023096"/>
    </source>
</evidence>
<protein>
    <recommendedName>
        <fullName evidence="10">4-hydroxythreonine-4-phosphate dehydrogenase</fullName>
        <ecNumber evidence="10">1.1.1.262</ecNumber>
    </recommendedName>
    <alternativeName>
        <fullName evidence="10">4-(phosphohydroxy)-L-threonine dehydrogenase</fullName>
    </alternativeName>
</protein>
<evidence type="ECO:0000256" key="10">
    <source>
        <dbReference type="HAMAP-Rule" id="MF_00536"/>
    </source>
</evidence>
<dbReference type="RefSeq" id="WP_008064579.1">
    <property type="nucleotide sequence ID" value="NZ_AFHG01000059.1"/>
</dbReference>
<evidence type="ECO:0000256" key="4">
    <source>
        <dbReference type="ARBA" id="ARBA00022842"/>
    </source>
</evidence>
<comment type="function">
    <text evidence="10">Catalyzes the NAD(P)-dependent oxidation of 4-(phosphooxy)-L-threonine (HTP) into 2-amino-3-oxo-4-(phosphooxy)butyric acid which spontaneously decarboxylates to form 3-amino-2-oxopropyl phosphate (AHAP).</text>
</comment>
<dbReference type="UniPathway" id="UPA00244">
    <property type="reaction ID" value="UER00312"/>
</dbReference>
<feature type="binding site" evidence="10">
    <location>
        <position position="221"/>
    </location>
    <ligand>
        <name>a divalent metal cation</name>
        <dbReference type="ChEBI" id="CHEBI:60240"/>
        <note>ligand shared between dimeric partners</note>
    </ligand>
</feature>
<comment type="subcellular location">
    <subcellularLocation>
        <location evidence="10">Cytoplasm</location>
    </subcellularLocation>
</comment>
<evidence type="ECO:0000256" key="7">
    <source>
        <dbReference type="ARBA" id="ARBA00023027"/>
    </source>
</evidence>
<keyword evidence="5 10" id="KW-0521">NADP</keyword>